<organism evidence="1 2">
    <name type="scientific">Dreissena polymorpha</name>
    <name type="common">Zebra mussel</name>
    <name type="synonym">Mytilus polymorpha</name>
    <dbReference type="NCBI Taxonomy" id="45954"/>
    <lineage>
        <taxon>Eukaryota</taxon>
        <taxon>Metazoa</taxon>
        <taxon>Spiralia</taxon>
        <taxon>Lophotrochozoa</taxon>
        <taxon>Mollusca</taxon>
        <taxon>Bivalvia</taxon>
        <taxon>Autobranchia</taxon>
        <taxon>Heteroconchia</taxon>
        <taxon>Euheterodonta</taxon>
        <taxon>Imparidentia</taxon>
        <taxon>Neoheterodontei</taxon>
        <taxon>Myida</taxon>
        <taxon>Dreissenoidea</taxon>
        <taxon>Dreissenidae</taxon>
        <taxon>Dreissena</taxon>
    </lineage>
</organism>
<accession>A0A9D4IH38</accession>
<reference evidence="1" key="1">
    <citation type="journal article" date="2019" name="bioRxiv">
        <title>The Genome of the Zebra Mussel, Dreissena polymorpha: A Resource for Invasive Species Research.</title>
        <authorList>
            <person name="McCartney M.A."/>
            <person name="Auch B."/>
            <person name="Kono T."/>
            <person name="Mallez S."/>
            <person name="Zhang Y."/>
            <person name="Obille A."/>
            <person name="Becker A."/>
            <person name="Abrahante J.E."/>
            <person name="Garbe J."/>
            <person name="Badalamenti J.P."/>
            <person name="Herman A."/>
            <person name="Mangelson H."/>
            <person name="Liachko I."/>
            <person name="Sullivan S."/>
            <person name="Sone E.D."/>
            <person name="Koren S."/>
            <person name="Silverstein K.A.T."/>
            <person name="Beckman K.B."/>
            <person name="Gohl D.M."/>
        </authorList>
    </citation>
    <scope>NUCLEOTIDE SEQUENCE</scope>
    <source>
        <strain evidence="1">Duluth1</strain>
        <tissue evidence="1">Whole animal</tissue>
    </source>
</reference>
<gene>
    <name evidence="1" type="ORF">DPMN_175256</name>
</gene>
<protein>
    <submittedName>
        <fullName evidence="1">Uncharacterized protein</fullName>
    </submittedName>
</protein>
<evidence type="ECO:0000313" key="1">
    <source>
        <dbReference type="EMBL" id="KAH3773885.1"/>
    </source>
</evidence>
<proteinExistence type="predicted"/>
<keyword evidence="2" id="KW-1185">Reference proteome</keyword>
<reference evidence="1" key="2">
    <citation type="submission" date="2020-11" db="EMBL/GenBank/DDBJ databases">
        <authorList>
            <person name="McCartney M.A."/>
            <person name="Auch B."/>
            <person name="Kono T."/>
            <person name="Mallez S."/>
            <person name="Becker A."/>
            <person name="Gohl D.M."/>
            <person name="Silverstein K.A.T."/>
            <person name="Koren S."/>
            <person name="Bechman K.B."/>
            <person name="Herman A."/>
            <person name="Abrahante J.E."/>
            <person name="Garbe J."/>
        </authorList>
    </citation>
    <scope>NUCLEOTIDE SEQUENCE</scope>
    <source>
        <strain evidence="1">Duluth1</strain>
        <tissue evidence="1">Whole animal</tissue>
    </source>
</reference>
<dbReference type="EMBL" id="JAIWYP010000009">
    <property type="protein sequence ID" value="KAH3773885.1"/>
    <property type="molecule type" value="Genomic_DNA"/>
</dbReference>
<comment type="caution">
    <text evidence="1">The sequence shown here is derived from an EMBL/GenBank/DDBJ whole genome shotgun (WGS) entry which is preliminary data.</text>
</comment>
<evidence type="ECO:0000313" key="2">
    <source>
        <dbReference type="Proteomes" id="UP000828390"/>
    </source>
</evidence>
<dbReference type="Proteomes" id="UP000828390">
    <property type="component" value="Unassembled WGS sequence"/>
</dbReference>
<sequence>MLTLTQILTGPLSFNGPLRLNDALSNRAQCRITENMTFADGKNKIMESRVVSGVYEDAYTAYCCISDDRSRRSASTDNVFTRTFSLSISNNKGIKQLRTKHSRLYTAVSRPGTQHTTNSFSFKVTFLLHRLRMCSREYIVDKRWMLRLQTTD</sequence>
<name>A0A9D4IH38_DREPO</name>
<dbReference type="AlphaFoldDB" id="A0A9D4IH38"/>